<feature type="transmembrane region" description="Helical" evidence="1">
    <location>
        <begin position="15"/>
        <end position="34"/>
    </location>
</feature>
<name>A0AAN6XWX7_9PEZI</name>
<keyword evidence="1" id="KW-1133">Transmembrane helix</keyword>
<keyword evidence="1" id="KW-0812">Transmembrane</keyword>
<reference evidence="2" key="1">
    <citation type="journal article" date="2023" name="Mol. Phylogenet. Evol.">
        <title>Genome-scale phylogeny and comparative genomics of the fungal order Sordariales.</title>
        <authorList>
            <person name="Hensen N."/>
            <person name="Bonometti L."/>
            <person name="Westerberg I."/>
            <person name="Brannstrom I.O."/>
            <person name="Guillou S."/>
            <person name="Cros-Aarteil S."/>
            <person name="Calhoun S."/>
            <person name="Haridas S."/>
            <person name="Kuo A."/>
            <person name="Mondo S."/>
            <person name="Pangilinan J."/>
            <person name="Riley R."/>
            <person name="LaButti K."/>
            <person name="Andreopoulos B."/>
            <person name="Lipzen A."/>
            <person name="Chen C."/>
            <person name="Yan M."/>
            <person name="Daum C."/>
            <person name="Ng V."/>
            <person name="Clum A."/>
            <person name="Steindorff A."/>
            <person name="Ohm R.A."/>
            <person name="Martin F."/>
            <person name="Silar P."/>
            <person name="Natvig D.O."/>
            <person name="Lalanne C."/>
            <person name="Gautier V."/>
            <person name="Ament-Velasquez S.L."/>
            <person name="Kruys A."/>
            <person name="Hutchinson M.I."/>
            <person name="Powell A.J."/>
            <person name="Barry K."/>
            <person name="Miller A.N."/>
            <person name="Grigoriev I.V."/>
            <person name="Debuchy R."/>
            <person name="Gladieux P."/>
            <person name="Hiltunen Thoren M."/>
            <person name="Johannesson H."/>
        </authorList>
    </citation>
    <scope>NUCLEOTIDE SEQUENCE</scope>
    <source>
        <strain evidence="2">CBS 315.58</strain>
    </source>
</reference>
<proteinExistence type="predicted"/>
<protein>
    <submittedName>
        <fullName evidence="2">Uncharacterized protein</fullName>
    </submittedName>
</protein>
<dbReference type="EMBL" id="MU863877">
    <property type="protein sequence ID" value="KAK4205212.1"/>
    <property type="molecule type" value="Genomic_DNA"/>
</dbReference>
<sequence>MNGRLLLCLVNQMKAWILQTQCRLFVAVVLLAFGKHYNTRTRGRLVQPEADKLTEVRMVTDCIVVDVDDLRYGAGLAAGLAEVVP</sequence>
<keyword evidence="1" id="KW-0472">Membrane</keyword>
<comment type="caution">
    <text evidence="2">The sequence shown here is derived from an EMBL/GenBank/DDBJ whole genome shotgun (WGS) entry which is preliminary data.</text>
</comment>
<evidence type="ECO:0000256" key="1">
    <source>
        <dbReference type="SAM" id="Phobius"/>
    </source>
</evidence>
<dbReference type="Proteomes" id="UP001303160">
    <property type="component" value="Unassembled WGS sequence"/>
</dbReference>
<accession>A0AAN6XWX7</accession>
<organism evidence="2 3">
    <name type="scientific">Triangularia verruculosa</name>
    <dbReference type="NCBI Taxonomy" id="2587418"/>
    <lineage>
        <taxon>Eukaryota</taxon>
        <taxon>Fungi</taxon>
        <taxon>Dikarya</taxon>
        <taxon>Ascomycota</taxon>
        <taxon>Pezizomycotina</taxon>
        <taxon>Sordariomycetes</taxon>
        <taxon>Sordariomycetidae</taxon>
        <taxon>Sordariales</taxon>
        <taxon>Podosporaceae</taxon>
        <taxon>Triangularia</taxon>
    </lineage>
</organism>
<gene>
    <name evidence="2" type="ORF">QBC40DRAFT_271272</name>
</gene>
<keyword evidence="3" id="KW-1185">Reference proteome</keyword>
<evidence type="ECO:0000313" key="2">
    <source>
        <dbReference type="EMBL" id="KAK4205212.1"/>
    </source>
</evidence>
<dbReference type="AlphaFoldDB" id="A0AAN6XWX7"/>
<reference evidence="2" key="2">
    <citation type="submission" date="2023-05" db="EMBL/GenBank/DDBJ databases">
        <authorList>
            <consortium name="Lawrence Berkeley National Laboratory"/>
            <person name="Steindorff A."/>
            <person name="Hensen N."/>
            <person name="Bonometti L."/>
            <person name="Westerberg I."/>
            <person name="Brannstrom I.O."/>
            <person name="Guillou S."/>
            <person name="Cros-Aarteil S."/>
            <person name="Calhoun S."/>
            <person name="Haridas S."/>
            <person name="Kuo A."/>
            <person name="Mondo S."/>
            <person name="Pangilinan J."/>
            <person name="Riley R."/>
            <person name="Labutti K."/>
            <person name="Andreopoulos B."/>
            <person name="Lipzen A."/>
            <person name="Chen C."/>
            <person name="Yanf M."/>
            <person name="Daum C."/>
            <person name="Ng V."/>
            <person name="Clum A."/>
            <person name="Ohm R."/>
            <person name="Martin F."/>
            <person name="Silar P."/>
            <person name="Natvig D."/>
            <person name="Lalanne C."/>
            <person name="Gautier V."/>
            <person name="Ament-Velasquez S.L."/>
            <person name="Kruys A."/>
            <person name="Hutchinson M.I."/>
            <person name="Powell A.J."/>
            <person name="Barry K."/>
            <person name="Miller A.N."/>
            <person name="Grigoriev I.V."/>
            <person name="Debuchy R."/>
            <person name="Gladieux P."/>
            <person name="Thoren M.H."/>
            <person name="Johannesson H."/>
        </authorList>
    </citation>
    <scope>NUCLEOTIDE SEQUENCE</scope>
    <source>
        <strain evidence="2">CBS 315.58</strain>
    </source>
</reference>
<evidence type="ECO:0000313" key="3">
    <source>
        <dbReference type="Proteomes" id="UP001303160"/>
    </source>
</evidence>